<dbReference type="Proteomes" id="UP000245430">
    <property type="component" value="Unassembled WGS sequence"/>
</dbReference>
<accession>A0A316DHY1</accession>
<dbReference type="SUPFAM" id="SSF82185">
    <property type="entry name" value="Histone H3 K4-specific methyltransferase SET7/9 N-terminal domain"/>
    <property type="match status" value="1"/>
</dbReference>
<evidence type="ECO:0000256" key="1">
    <source>
        <dbReference type="SAM" id="Phobius"/>
    </source>
</evidence>
<evidence type="ECO:0008006" key="4">
    <source>
        <dbReference type="Google" id="ProtNLM"/>
    </source>
</evidence>
<gene>
    <name evidence="2" type="ORF">LX78_02788</name>
</gene>
<evidence type="ECO:0000313" key="2">
    <source>
        <dbReference type="EMBL" id="PWK17248.1"/>
    </source>
</evidence>
<comment type="caution">
    <text evidence="2">The sequence shown here is derived from an EMBL/GenBank/DDBJ whole genome shotgun (WGS) entry which is preliminary data.</text>
</comment>
<keyword evidence="3" id="KW-1185">Reference proteome</keyword>
<dbReference type="EMBL" id="QGGP01000010">
    <property type="protein sequence ID" value="PWK17248.1"/>
    <property type="molecule type" value="Genomic_DNA"/>
</dbReference>
<sequence length="324" mass="37795">MSILVLISLVGCNLNRMKNFLNFILFFLATYCFGQNHSIEIGENFDNIEFGYSTLSDVRSEYQNFELNETKTLNCPHTDDCDSSYGFNSSIEIPSNGIIFQTDYKTEQLIEKILLYKPFNGELNNSLKIDLDSTTVKEVFEKFPNSKLTSTNRKKYWIIKNENITFLVNRFDNDNEYPIEPTEIYNRKIHSIILTGKRKPVESNDCKKPLFAPKTESHKNCLVKQHKGGIYYISWGDEPTHEYVKNGFWKEFYPNHKIKEQGNYIKGVKVGTFEYFDQNGELSNTKSHFSGYFKLHKWKIIFGVILILIIILRIKKKKTTANTV</sequence>
<organism evidence="2 3">
    <name type="scientific">Xanthomarina spongicola</name>
    <dbReference type="NCBI Taxonomy" id="570520"/>
    <lineage>
        <taxon>Bacteria</taxon>
        <taxon>Pseudomonadati</taxon>
        <taxon>Bacteroidota</taxon>
        <taxon>Flavobacteriia</taxon>
        <taxon>Flavobacteriales</taxon>
        <taxon>Flavobacteriaceae</taxon>
        <taxon>Xanthomarina</taxon>
    </lineage>
</organism>
<proteinExistence type="predicted"/>
<protein>
    <recommendedName>
        <fullName evidence="4">MORN repeat protein</fullName>
    </recommendedName>
</protein>
<name>A0A316DHY1_9FLAO</name>
<keyword evidence="1" id="KW-0472">Membrane</keyword>
<keyword evidence="1" id="KW-1133">Transmembrane helix</keyword>
<evidence type="ECO:0000313" key="3">
    <source>
        <dbReference type="Proteomes" id="UP000245430"/>
    </source>
</evidence>
<dbReference type="AlphaFoldDB" id="A0A316DHY1"/>
<keyword evidence="1" id="KW-0812">Transmembrane</keyword>
<reference evidence="2 3" key="1">
    <citation type="submission" date="2018-05" db="EMBL/GenBank/DDBJ databases">
        <title>Genomic Encyclopedia of Archaeal and Bacterial Type Strains, Phase II (KMG-II): from individual species to whole genera.</title>
        <authorList>
            <person name="Goeker M."/>
        </authorList>
    </citation>
    <scope>NUCLEOTIDE SEQUENCE [LARGE SCALE GENOMIC DNA]</scope>
    <source>
        <strain evidence="2 3">DSM 22637</strain>
    </source>
</reference>
<feature type="transmembrane region" description="Helical" evidence="1">
    <location>
        <begin position="295"/>
        <end position="314"/>
    </location>
</feature>
<dbReference type="Gene3D" id="3.90.930.1">
    <property type="match status" value="1"/>
</dbReference>